<evidence type="ECO:0000256" key="1">
    <source>
        <dbReference type="ARBA" id="ARBA00008542"/>
    </source>
</evidence>
<dbReference type="Gene3D" id="1.20.1260.10">
    <property type="match status" value="1"/>
</dbReference>
<dbReference type="SUPFAM" id="SSF47240">
    <property type="entry name" value="Ferritin-like"/>
    <property type="match status" value="1"/>
</dbReference>
<dbReference type="InterPro" id="IPR012347">
    <property type="entry name" value="Ferritin-like"/>
</dbReference>
<evidence type="ECO:0000313" key="4">
    <source>
        <dbReference type="Proteomes" id="UP000191901"/>
    </source>
</evidence>
<dbReference type="PANTHER" id="PTHR42733:SF2">
    <property type="entry name" value="DJ-1_THIJ_PFPI FAMILY PROTEIN"/>
    <property type="match status" value="1"/>
</dbReference>
<evidence type="ECO:0000259" key="2">
    <source>
        <dbReference type="Pfam" id="PF01965"/>
    </source>
</evidence>
<evidence type="ECO:0000313" key="3">
    <source>
        <dbReference type="EMBL" id="ASC70475.1"/>
    </source>
</evidence>
<dbReference type="InterPro" id="IPR009078">
    <property type="entry name" value="Ferritin-like_SF"/>
</dbReference>
<dbReference type="STRING" id="1641165.XM38_24530"/>
<dbReference type="CDD" id="cd00657">
    <property type="entry name" value="Ferritin_like"/>
    <property type="match status" value="1"/>
</dbReference>
<sequence length="364" mass="39893">MTYATPSETTPKRIAILIESGFEDSEFTVPYTALKRTDAKIVLVGSRMNEEYTGKKGKVTVSPDATATEVLSDDFDAVLIPGGHAPDKIRRNDRAVRLVMDAMAQGKVVAAICHAPHVLVEADQLRDRRATGFHSVRKDMQNAGATYVDEPVVVDGPLITSRRPGDLPLFTTVLLSQLGLAIEGEALPDLDDQEYDWWKLAESWGGSNRQDILNVINTALVGERYTQAAFRQYLGKVSDAEAKTVFTEVITAKETHIEQLEMRLRAFGEEVSWQAIGSEALATLQNWIQSSDEVEILRRALGDLQTGALDAAKFSGQLTDPVTSDLLDRIAQTLTRLEARVGDLYRARLGSEVEPPLPTTAALG</sequence>
<gene>
    <name evidence="3" type="ORF">XM38_014140</name>
</gene>
<dbReference type="CDD" id="cd03134">
    <property type="entry name" value="GATase1_PfpI_like"/>
    <property type="match status" value="1"/>
</dbReference>
<dbReference type="Pfam" id="PF01965">
    <property type="entry name" value="DJ-1_PfpI"/>
    <property type="match status" value="1"/>
</dbReference>
<dbReference type="OrthoDB" id="9800516at2"/>
<protein>
    <submittedName>
        <fullName evidence="3">Peptidase C56, PfpI</fullName>
    </submittedName>
</protein>
<dbReference type="EMBL" id="CP021983">
    <property type="protein sequence ID" value="ASC70475.1"/>
    <property type="molecule type" value="Genomic_DNA"/>
</dbReference>
<comment type="similarity">
    <text evidence="1">Belongs to the peptidase C56 family.</text>
</comment>
<dbReference type="PANTHER" id="PTHR42733">
    <property type="entry name" value="DJ-1 PROTEIN"/>
    <property type="match status" value="1"/>
</dbReference>
<dbReference type="Proteomes" id="UP000191901">
    <property type="component" value="Chromosome"/>
</dbReference>
<keyword evidence="4" id="KW-1185">Reference proteome</keyword>
<accession>A0A1Z3HJL5</accession>
<reference evidence="3 4" key="1">
    <citation type="journal article" date="2016" name="Biochim. Biophys. Acta">
        <title>Characterization of red-shifted phycobilisomes isolated from the chlorophyll f-containing cyanobacterium Halomicronema hongdechloris.</title>
        <authorList>
            <person name="Li Y."/>
            <person name="Lin Y."/>
            <person name="Garvey C.J."/>
            <person name="Birch D."/>
            <person name="Corkery R.W."/>
            <person name="Loughlin P.C."/>
            <person name="Scheer H."/>
            <person name="Willows R.D."/>
            <person name="Chen M."/>
        </authorList>
    </citation>
    <scope>NUCLEOTIDE SEQUENCE [LARGE SCALE GENOMIC DNA]</scope>
    <source>
        <strain evidence="3 4">C2206</strain>
    </source>
</reference>
<dbReference type="SUPFAM" id="SSF52317">
    <property type="entry name" value="Class I glutamine amidotransferase-like"/>
    <property type="match status" value="1"/>
</dbReference>
<dbReference type="PROSITE" id="PS51276">
    <property type="entry name" value="PEPTIDASE_C56_PFPI"/>
    <property type="match status" value="1"/>
</dbReference>
<dbReference type="RefSeq" id="WP_080813539.1">
    <property type="nucleotide sequence ID" value="NZ_CP021983.2"/>
</dbReference>
<dbReference type="KEGG" id="hhg:XM38_014140"/>
<name>A0A1Z3HJL5_9CYAN</name>
<dbReference type="InterPro" id="IPR029062">
    <property type="entry name" value="Class_I_gatase-like"/>
</dbReference>
<dbReference type="AlphaFoldDB" id="A0A1Z3HJL5"/>
<dbReference type="Gene3D" id="3.40.50.880">
    <property type="match status" value="1"/>
</dbReference>
<proteinExistence type="inferred from homology"/>
<dbReference type="InterPro" id="IPR002818">
    <property type="entry name" value="DJ-1/PfpI"/>
</dbReference>
<dbReference type="InterPro" id="IPR006286">
    <property type="entry name" value="C56_PfpI-like"/>
</dbReference>
<feature type="domain" description="DJ-1/PfpI" evidence="2">
    <location>
        <begin position="12"/>
        <end position="176"/>
    </location>
</feature>
<dbReference type="NCBIfam" id="TIGR01382">
    <property type="entry name" value="PfpI"/>
    <property type="match status" value="1"/>
</dbReference>
<organism evidence="3 4">
    <name type="scientific">Halomicronema hongdechloris C2206</name>
    <dbReference type="NCBI Taxonomy" id="1641165"/>
    <lineage>
        <taxon>Bacteria</taxon>
        <taxon>Bacillati</taxon>
        <taxon>Cyanobacteriota</taxon>
        <taxon>Cyanophyceae</taxon>
        <taxon>Nodosilineales</taxon>
        <taxon>Nodosilineaceae</taxon>
        <taxon>Halomicronema</taxon>
    </lineage>
</organism>